<dbReference type="InterPro" id="IPR006119">
    <property type="entry name" value="Resolv_N"/>
</dbReference>
<dbReference type="InterPro" id="IPR036162">
    <property type="entry name" value="Resolvase-like_N_sf"/>
</dbReference>
<dbReference type="Gene3D" id="3.40.50.1390">
    <property type="entry name" value="Resolvase, N-terminal catalytic domain"/>
    <property type="match status" value="1"/>
</dbReference>
<protein>
    <submittedName>
        <fullName evidence="2">Recombinase family protein</fullName>
    </submittedName>
</protein>
<dbReference type="GO" id="GO:0003677">
    <property type="term" value="F:DNA binding"/>
    <property type="evidence" value="ECO:0007669"/>
    <property type="project" value="InterPro"/>
</dbReference>
<feature type="domain" description="Resolvase/invertase-type recombinase catalytic" evidence="1">
    <location>
        <begin position="67"/>
        <end position="148"/>
    </location>
</feature>
<name>A0A5P8KDI2_9ACTN</name>
<evidence type="ECO:0000313" key="2">
    <source>
        <dbReference type="EMBL" id="QFR01081.1"/>
    </source>
</evidence>
<dbReference type="Pfam" id="PF00239">
    <property type="entry name" value="Resolvase"/>
    <property type="match status" value="1"/>
</dbReference>
<evidence type="ECO:0000259" key="1">
    <source>
        <dbReference type="Pfam" id="PF00239"/>
    </source>
</evidence>
<evidence type="ECO:0000313" key="3">
    <source>
        <dbReference type="Proteomes" id="UP000327294"/>
    </source>
</evidence>
<sequence length="158" mass="17800">MVSERRKRRRATPGWRTTEDVARRQNIADAATEFEPVGPGAWKSQVSRFRVIIYLCAAPNANISVPREQCGEYATAFGWDVVAVIEDRDGLGHPGEREGLKRVLERIEQREAGAVLTPSRSMISPVAEEYAEISRRIEKWGAFLQVAHTEPARARAER</sequence>
<gene>
    <name evidence="2" type="ORF">F9278_38350</name>
</gene>
<proteinExistence type="predicted"/>
<dbReference type="KEGG" id="sphv:F9278_38350"/>
<reference evidence="2 3" key="1">
    <citation type="submission" date="2019-10" db="EMBL/GenBank/DDBJ databases">
        <title>Streptomyces sp. strain GY16 isolated from leaves of Broussonetia papyrifera.</title>
        <authorList>
            <person name="Mo P."/>
        </authorList>
    </citation>
    <scope>NUCLEOTIDE SEQUENCE [LARGE SCALE GENOMIC DNA]</scope>
    <source>
        <strain evidence="2 3">GY16</strain>
    </source>
</reference>
<accession>A0A5P8KDI2</accession>
<dbReference type="RefSeq" id="WP_152172399.1">
    <property type="nucleotide sequence ID" value="NZ_CP045096.1"/>
</dbReference>
<dbReference type="GO" id="GO:0000150">
    <property type="term" value="F:DNA strand exchange activity"/>
    <property type="evidence" value="ECO:0007669"/>
    <property type="project" value="InterPro"/>
</dbReference>
<organism evidence="2 3">
    <name type="scientific">Streptomyces phaeolivaceus</name>
    <dbReference type="NCBI Taxonomy" id="2653200"/>
    <lineage>
        <taxon>Bacteria</taxon>
        <taxon>Bacillati</taxon>
        <taxon>Actinomycetota</taxon>
        <taxon>Actinomycetes</taxon>
        <taxon>Kitasatosporales</taxon>
        <taxon>Streptomycetaceae</taxon>
        <taxon>Streptomyces</taxon>
    </lineage>
</organism>
<dbReference type="AlphaFoldDB" id="A0A5P8KDI2"/>
<keyword evidence="3" id="KW-1185">Reference proteome</keyword>
<dbReference type="EMBL" id="CP045096">
    <property type="protein sequence ID" value="QFR01081.1"/>
    <property type="molecule type" value="Genomic_DNA"/>
</dbReference>
<dbReference type="Proteomes" id="UP000327294">
    <property type="component" value="Chromosome"/>
</dbReference>